<evidence type="ECO:0000256" key="1">
    <source>
        <dbReference type="SAM" id="SignalP"/>
    </source>
</evidence>
<proteinExistence type="predicted"/>
<organism evidence="2">
    <name type="scientific">Telmatobacter sp. DSM 110680</name>
    <dbReference type="NCBI Taxonomy" id="3036704"/>
    <lineage>
        <taxon>Bacteria</taxon>
        <taxon>Pseudomonadati</taxon>
        <taxon>Acidobacteriota</taxon>
        <taxon>Terriglobia</taxon>
        <taxon>Terriglobales</taxon>
        <taxon>Acidobacteriaceae</taxon>
        <taxon>Telmatobacter</taxon>
    </lineage>
</organism>
<evidence type="ECO:0000313" key="2">
    <source>
        <dbReference type="EMBL" id="XBH19342.1"/>
    </source>
</evidence>
<dbReference type="GO" id="GO:0016787">
    <property type="term" value="F:hydrolase activity"/>
    <property type="evidence" value="ECO:0007669"/>
    <property type="project" value="UniProtKB-KW"/>
</dbReference>
<feature type="chain" id="PRO_5043335819" evidence="1">
    <location>
        <begin position="23"/>
        <end position="369"/>
    </location>
</feature>
<dbReference type="GO" id="GO:0005975">
    <property type="term" value="P:carbohydrate metabolic process"/>
    <property type="evidence" value="ECO:0007669"/>
    <property type="project" value="InterPro"/>
</dbReference>
<keyword evidence="2" id="KW-0378">Hydrolase</keyword>
<feature type="signal peptide" evidence="1">
    <location>
        <begin position="1"/>
        <end position="22"/>
    </location>
</feature>
<dbReference type="AlphaFoldDB" id="A0AAU7DMH0"/>
<dbReference type="InterPro" id="IPR005198">
    <property type="entry name" value="Glyco_hydro_76"/>
</dbReference>
<protein>
    <submittedName>
        <fullName evidence="2">Glycoside hydrolase family 76 protein</fullName>
    </submittedName>
</protein>
<dbReference type="PANTHER" id="PTHR47791">
    <property type="entry name" value="MEIOTICALLY UP-REGULATED GENE 191 PROTEIN"/>
    <property type="match status" value="1"/>
</dbReference>
<name>A0AAU7DMH0_9BACT</name>
<gene>
    <name evidence="2" type="ORF">P8935_08495</name>
</gene>
<dbReference type="SUPFAM" id="SSF48208">
    <property type="entry name" value="Six-hairpin glycosidases"/>
    <property type="match status" value="1"/>
</dbReference>
<dbReference type="InterPro" id="IPR008928">
    <property type="entry name" value="6-hairpin_glycosidase_sf"/>
</dbReference>
<dbReference type="InterPro" id="IPR053169">
    <property type="entry name" value="MUG_Protein"/>
</dbReference>
<sequence length="369" mass="40641">MKRGGKRLLVLTAAVVYSYAIAFGQSVPSESANSSQYLQHATRGVETLQGWYEKGTGLYKTTGWWNSANAITVLADYSKAANTQEYVSTFANTFTEAQKTNAGFLNRYYDDEGWWALAWIDVYDLTGDARYLQMAQSIFGDMAGGWDTATCGGGIWWSKDKTYKNAIANELFLSVAAHLANRVANRQAALYGDWSRREWEWFSASGMINAQHLINDGLNSSTPTACKNNDQTTWSYNQGVILGALAEFSRFSADRTLISGARAIATSATTHLVDAKGILHDPCEPKCGADGPQFKGIFVRNLMQLYELNPDPAYRSFVEINADSIWNATRGADYKFGLVWSGPFNQADAATHSSALEAIIAAAVMRHDR</sequence>
<accession>A0AAU7DMH0</accession>
<dbReference type="RefSeq" id="WP_348264558.1">
    <property type="nucleotide sequence ID" value="NZ_CP121196.1"/>
</dbReference>
<dbReference type="EMBL" id="CP121196">
    <property type="protein sequence ID" value="XBH19342.1"/>
    <property type="molecule type" value="Genomic_DNA"/>
</dbReference>
<dbReference type="PANTHER" id="PTHR47791:SF1">
    <property type="entry name" value="ENDO MANNANASE, GH76 FAMILY (EUROFUNG)"/>
    <property type="match status" value="1"/>
</dbReference>
<dbReference type="Gene3D" id="1.50.10.20">
    <property type="match status" value="1"/>
</dbReference>
<dbReference type="Pfam" id="PF03663">
    <property type="entry name" value="Glyco_hydro_76"/>
    <property type="match status" value="1"/>
</dbReference>
<reference evidence="2" key="1">
    <citation type="submission" date="2023-03" db="EMBL/GenBank/DDBJ databases">
        <title>Edaphobacter sp.</title>
        <authorList>
            <person name="Huber K.J."/>
            <person name="Papendorf J."/>
            <person name="Pilke C."/>
            <person name="Bunk B."/>
            <person name="Sproeer C."/>
            <person name="Pester M."/>
        </authorList>
    </citation>
    <scope>NUCLEOTIDE SEQUENCE</scope>
    <source>
        <strain evidence="2">DSM 110680</strain>
    </source>
</reference>
<keyword evidence="1" id="KW-0732">Signal</keyword>